<comment type="caution">
    <text evidence="3">The sequence shown here is derived from an EMBL/GenBank/DDBJ whole genome shotgun (WGS) entry which is preliminary data.</text>
</comment>
<reference evidence="3" key="2">
    <citation type="journal article" date="2020" name="Nat. Commun.">
        <title>Large-scale genome sequencing of mycorrhizal fungi provides insights into the early evolution of symbiotic traits.</title>
        <authorList>
            <person name="Miyauchi S."/>
            <person name="Kiss E."/>
            <person name="Kuo A."/>
            <person name="Drula E."/>
            <person name="Kohler A."/>
            <person name="Sanchez-Garcia M."/>
            <person name="Morin E."/>
            <person name="Andreopoulos B."/>
            <person name="Barry K.W."/>
            <person name="Bonito G."/>
            <person name="Buee M."/>
            <person name="Carver A."/>
            <person name="Chen C."/>
            <person name="Cichocki N."/>
            <person name="Clum A."/>
            <person name="Culley D."/>
            <person name="Crous P.W."/>
            <person name="Fauchery L."/>
            <person name="Girlanda M."/>
            <person name="Hayes R.D."/>
            <person name="Keri Z."/>
            <person name="LaButti K."/>
            <person name="Lipzen A."/>
            <person name="Lombard V."/>
            <person name="Magnuson J."/>
            <person name="Maillard F."/>
            <person name="Murat C."/>
            <person name="Nolan M."/>
            <person name="Ohm R.A."/>
            <person name="Pangilinan J."/>
            <person name="Pereira M.F."/>
            <person name="Perotto S."/>
            <person name="Peter M."/>
            <person name="Pfister S."/>
            <person name="Riley R."/>
            <person name="Sitrit Y."/>
            <person name="Stielow J.B."/>
            <person name="Szollosi G."/>
            <person name="Zifcakova L."/>
            <person name="Stursova M."/>
            <person name="Spatafora J.W."/>
            <person name="Tedersoo L."/>
            <person name="Vaario L.M."/>
            <person name="Yamada A."/>
            <person name="Yan M."/>
            <person name="Wang P."/>
            <person name="Xu J."/>
            <person name="Bruns T."/>
            <person name="Baldrian P."/>
            <person name="Vilgalys R."/>
            <person name="Dunand C."/>
            <person name="Henrissat B."/>
            <person name="Grigoriev I.V."/>
            <person name="Hibbett D."/>
            <person name="Nagy L.G."/>
            <person name="Martin F.M."/>
        </authorList>
    </citation>
    <scope>NUCLEOTIDE SEQUENCE</scope>
    <source>
        <strain evidence="3">BED1</strain>
    </source>
</reference>
<dbReference type="SUPFAM" id="SSF52540">
    <property type="entry name" value="P-loop containing nucleoside triphosphate hydrolases"/>
    <property type="match status" value="1"/>
</dbReference>
<evidence type="ECO:0000313" key="4">
    <source>
        <dbReference type="Proteomes" id="UP001194468"/>
    </source>
</evidence>
<dbReference type="InterPro" id="IPR015894">
    <property type="entry name" value="Guanylate-bd_N"/>
</dbReference>
<feature type="region of interest" description="Disordered" evidence="1">
    <location>
        <begin position="1"/>
        <end position="64"/>
    </location>
</feature>
<dbReference type="PANTHER" id="PTHR22796:SF1">
    <property type="entry name" value="VWFA DOMAIN-CONTAINING PROTEIN"/>
    <property type="match status" value="1"/>
</dbReference>
<proteinExistence type="predicted"/>
<sequence>MSIIMEADNSDVDNDLTSVEHAEDSFMILDDGVDETSPPDGSASASEESQSESSDSSFLDIDLADDLEDDEISTTESIEPDEQHVNQDLEEVDIDATEESRSEEDLCSSIPGMYRILDLISERGTSGLVDKIIIDQDSLKHFLNDISPGAYMSSTKVDFKALDRLQVKPIGIYGCKEEIVRFLVSIAVIDDTISVKLINPLEERTEKPALRSGLYICRVSEPVGAVGKMYVVYWPEESTWNDDASPPVRRNRVTFMRYLSKICDQVTALISEDHAKSMIWNKNNSVGDDHSSESDEDEPDRLFTFEVAKTKEQEEGVSVRQGFECASDNLIAAELHPECDMDPGFFKPRLLFGETRQGFMTTRYVPVRRSIKTLNSSKINTFSLQDTLLKDHLHISEAIGSKSLNSLVRMGLDKRFPDECGIWTKEVNAIKLASKKDMDAQQKKAEDRLSAARAQTESSIRFAVVNAVFSGYPALDRSRCFSSVPALTADEESRLNESYYNLTMIHPRIAESFMDELRRANCKNIIDESFRKSKEKILLVLYLSRNFINMTETQLTKLVRSVSKDTRQQLQTTLACILHEIATPADEPPKPTLAETRNADKMLKEGGNEPSLINDPDFITDLEGLSSTMPVLREAIKAAQGQAQKYLGDVVDKLSRTLLRSTRRIQLEDIQAQLKLEADHRGEQDIREAGRSLIQKINSLSKSCDSLHTLRLKTLVQCKDFRYHRDRRPQSFDITGQQETLKAASLLFTIHLMHLTTQDQHELQLDPTKVPSPRFKESYTFQLSLGFSVSHSQLLEGDKLFLVLIDRNANLHLHLDHINNIENSIGRERGKMLHRDKIGDEFLLAFDESQAMLALISCDKLQLNVFVYAENRGFTASGSAINLNSWYAEGTTIKKACFTSGSEELLLVDSQAIARVFSLTTMQFRPASLDLHHVPIDVHSSPDGSCFLIVTSDSASTGIVAYHWSTFGSTNGVMLPIADWAGNSKLVISSLVRKSAVHLLKLDLSAHACSSVALDITRKVTEFMFREKNSRGSLSRNAHLSAHNCLMDCHADVWTRFPVLPAVQRATISSSDRCRRSILFVTDWDHNRYQSHFADMIETFEKTTKKPTGDKLSTLQISATTFDSFIANFSPDAEWDNTSIFKVGEWVVDILCLIPIHLALARDNRFIPLKDGIYSAEVEKSLLGAEINRIVDSISFGWYESIFQSYMADKPVRVVSSMGEQSVGKSFTLNHLVDTSFAGSAMRTTEGVWMSVTPTKEALIVALDFEGVHSIERSAQEDALLVLFNTAISNLVLFRNNFALSRDITGLFQSFQSSSTVLDPVANPALFQSTLVIIIKDVVDSDKTEIAREFSLKFQQIVEEEQDANFISRLHGGKLNIIPWPVIESKEFYKLFPTLKRRLDQQDVTHKAAGEFLHLMKTLMAKLKANDWGALTQTMASHRAQLLLTLLPIALAFGLQDVEPEIEPLKNLDTDMPIDFPDSDARFFVANVEHSQTMSREEVLNALAKQWDEFDSRQLVPDTRWAQELAQYLEDLAEMRIDHVRAWVKSNLTRFQAGHASVMELQRTLESAVIDLKSSVQLCRMQCESCQLFCIRDRFHEDVHDCKTTHTCTQSCEYCAETIEPEGEGKKCSMTAGHSGKHICSVNLHLCGAPCKLRGKNGCLEECAKVSGHEDDDHQCAAVTHACGEPCDLCMLKIADGWYNCKGRCRISVDVEHESHQCDTQYCPIPCQLCKRLCSSPNHLHALEEDAIHLCGQPHSCSQRCTAPGVCEIDMAPESIEETFRGMHECFQYTKYLQVAKRLKCVKVVPPGELQHEGSHDHSLDPDTVHYCQARCTSCQYYCILPLGHSQQEHETSHGSMSNVRWSIDGPDEEGLEVEGRRFSTNDEGAPMMCSLVCKALGRHVHIDCCRPAQCRGNNEVQHIPQKLRPEPDRPKDFLTHNLFWKRSGFKDPYSREEQTNFAKCDFMCPGSEHVASGGKPAVPSFCILPLFHAPMSASSTAPPQGHISSDGHQYTCRNPGSVQQPFHIIFLIDRSMSMNKNDRQPLENTPVCARIRSRMNNRLGAVYSALYSFWSARQATVGYQRDANTIILHAQGTEFVCENDMTSSPDELLNLLLPNSPKGGNNFDTALKAADTIISKWWDDLRPPVIVFLSDGIASVSDTVVQKLFQKTAQKGRGLSLHAILFGPKITSTRMERMVTVALEVQSRRPALMSIPSSFHEALDSVQLSQTFLGIAESLRKTRGALMPPSMHGGVSRDEYQVVRREPPPVQNPASVQQPFHIIFLIDRAMSMSKNDRQPLENSPVCARIRTRMNNRLGAVYSALYNFWSARQAAVGLQRDANTVILHAEGTQIVFENDSMRSPAELLDVLLPNGPKGGNSFDQALKAANTAISKWWDDARPPVIIFLSDSIASFSDNVVRKPFKKTAQKGKGLSLHAILFGPKTTSARMEHMVTVALDAQSKTPALTSAPSSFHEALDSVQLSQTFLGIAESLRKPRGALMQ</sequence>
<dbReference type="InterPro" id="IPR002035">
    <property type="entry name" value="VWF_A"/>
</dbReference>
<dbReference type="EMBL" id="WHUW01000075">
    <property type="protein sequence ID" value="KAF8428053.1"/>
    <property type="molecule type" value="Genomic_DNA"/>
</dbReference>
<dbReference type="InterPro" id="IPR027417">
    <property type="entry name" value="P-loop_NTPase"/>
</dbReference>
<dbReference type="Proteomes" id="UP001194468">
    <property type="component" value="Unassembled WGS sequence"/>
</dbReference>
<keyword evidence="4" id="KW-1185">Reference proteome</keyword>
<accession>A0AAD4G7U0</accession>
<feature type="domain" description="VWFA" evidence="2">
    <location>
        <begin position="2024"/>
        <end position="2236"/>
    </location>
</feature>
<dbReference type="PANTHER" id="PTHR22796">
    <property type="entry name" value="URG4-RELATED"/>
    <property type="match status" value="1"/>
</dbReference>
<dbReference type="Gene3D" id="3.40.50.410">
    <property type="entry name" value="von Willebrand factor, type A domain"/>
    <property type="match status" value="2"/>
</dbReference>
<evidence type="ECO:0000259" key="2">
    <source>
        <dbReference type="PROSITE" id="PS50234"/>
    </source>
</evidence>
<dbReference type="Pfam" id="PF02263">
    <property type="entry name" value="GBP"/>
    <property type="match status" value="1"/>
</dbReference>
<protein>
    <recommendedName>
        <fullName evidence="2">VWFA domain-containing protein</fullName>
    </recommendedName>
</protein>
<feature type="domain" description="VWFA" evidence="2">
    <location>
        <begin position="2278"/>
        <end position="2490"/>
    </location>
</feature>
<dbReference type="GO" id="GO:0003924">
    <property type="term" value="F:GTPase activity"/>
    <property type="evidence" value="ECO:0007669"/>
    <property type="project" value="InterPro"/>
</dbReference>
<dbReference type="GO" id="GO:0005525">
    <property type="term" value="F:GTP binding"/>
    <property type="evidence" value="ECO:0007669"/>
    <property type="project" value="InterPro"/>
</dbReference>
<dbReference type="PROSITE" id="PS50234">
    <property type="entry name" value="VWFA"/>
    <property type="match status" value="2"/>
</dbReference>
<dbReference type="Gene3D" id="3.40.50.300">
    <property type="entry name" value="P-loop containing nucleotide triphosphate hydrolases"/>
    <property type="match status" value="1"/>
</dbReference>
<dbReference type="SUPFAM" id="SSF53300">
    <property type="entry name" value="vWA-like"/>
    <property type="match status" value="2"/>
</dbReference>
<name>A0AAD4G7U0_BOLED</name>
<gene>
    <name evidence="3" type="ORF">L210DRAFT_3764941</name>
</gene>
<reference evidence="3" key="1">
    <citation type="submission" date="2019-10" db="EMBL/GenBank/DDBJ databases">
        <authorList>
            <consortium name="DOE Joint Genome Institute"/>
            <person name="Kuo A."/>
            <person name="Miyauchi S."/>
            <person name="Kiss E."/>
            <person name="Drula E."/>
            <person name="Kohler A."/>
            <person name="Sanchez-Garcia M."/>
            <person name="Andreopoulos B."/>
            <person name="Barry K.W."/>
            <person name="Bonito G."/>
            <person name="Buee M."/>
            <person name="Carver A."/>
            <person name="Chen C."/>
            <person name="Cichocki N."/>
            <person name="Clum A."/>
            <person name="Culley D."/>
            <person name="Crous P.W."/>
            <person name="Fauchery L."/>
            <person name="Girlanda M."/>
            <person name="Hayes R."/>
            <person name="Keri Z."/>
            <person name="LaButti K."/>
            <person name="Lipzen A."/>
            <person name="Lombard V."/>
            <person name="Magnuson J."/>
            <person name="Maillard F."/>
            <person name="Morin E."/>
            <person name="Murat C."/>
            <person name="Nolan M."/>
            <person name="Ohm R."/>
            <person name="Pangilinan J."/>
            <person name="Pereira M."/>
            <person name="Perotto S."/>
            <person name="Peter M."/>
            <person name="Riley R."/>
            <person name="Sitrit Y."/>
            <person name="Stielow B."/>
            <person name="Szollosi G."/>
            <person name="Zifcakova L."/>
            <person name="Stursova M."/>
            <person name="Spatafora J.W."/>
            <person name="Tedersoo L."/>
            <person name="Vaario L.-M."/>
            <person name="Yamada A."/>
            <person name="Yan M."/>
            <person name="Wang P."/>
            <person name="Xu J."/>
            <person name="Bruns T."/>
            <person name="Baldrian P."/>
            <person name="Vilgalys R."/>
            <person name="Henrissat B."/>
            <person name="Grigoriev I.V."/>
            <person name="Hibbett D."/>
            <person name="Nagy L.G."/>
            <person name="Martin F.M."/>
        </authorList>
    </citation>
    <scope>NUCLEOTIDE SEQUENCE</scope>
    <source>
        <strain evidence="3">BED1</strain>
    </source>
</reference>
<feature type="compositionally biased region" description="Low complexity" evidence="1">
    <location>
        <begin position="40"/>
        <end position="61"/>
    </location>
</feature>
<evidence type="ECO:0000256" key="1">
    <source>
        <dbReference type="SAM" id="MobiDB-lite"/>
    </source>
</evidence>
<dbReference type="SMART" id="SM00327">
    <property type="entry name" value="VWA"/>
    <property type="match status" value="2"/>
</dbReference>
<evidence type="ECO:0000313" key="3">
    <source>
        <dbReference type="EMBL" id="KAF8428053.1"/>
    </source>
</evidence>
<organism evidence="3 4">
    <name type="scientific">Boletus edulis BED1</name>
    <dbReference type="NCBI Taxonomy" id="1328754"/>
    <lineage>
        <taxon>Eukaryota</taxon>
        <taxon>Fungi</taxon>
        <taxon>Dikarya</taxon>
        <taxon>Basidiomycota</taxon>
        <taxon>Agaricomycotina</taxon>
        <taxon>Agaricomycetes</taxon>
        <taxon>Agaricomycetidae</taxon>
        <taxon>Boletales</taxon>
        <taxon>Boletineae</taxon>
        <taxon>Boletaceae</taxon>
        <taxon>Boletoideae</taxon>
        <taxon>Boletus</taxon>
    </lineage>
</organism>
<dbReference type="InterPro" id="IPR036465">
    <property type="entry name" value="vWFA_dom_sf"/>
</dbReference>
<dbReference type="CDD" id="cd00198">
    <property type="entry name" value="vWFA"/>
    <property type="match status" value="2"/>
</dbReference>